<dbReference type="GO" id="GO:0008270">
    <property type="term" value="F:zinc ion binding"/>
    <property type="evidence" value="ECO:0007669"/>
    <property type="project" value="UniProtKB-KW"/>
</dbReference>
<evidence type="ECO:0000256" key="4">
    <source>
        <dbReference type="PROSITE-ProRule" id="PRU00601"/>
    </source>
</evidence>
<dbReference type="STRING" id="857342.A0A2T3B4G7"/>
<dbReference type="AlphaFoldDB" id="A0A2T3B4G7"/>
<dbReference type="Pfam" id="PF05495">
    <property type="entry name" value="zf-CHY"/>
    <property type="match status" value="1"/>
</dbReference>
<dbReference type="SMART" id="SM00184">
    <property type="entry name" value="RING"/>
    <property type="match status" value="1"/>
</dbReference>
<dbReference type="GO" id="GO:0005634">
    <property type="term" value="C:nucleus"/>
    <property type="evidence" value="ECO:0007669"/>
    <property type="project" value="TreeGrafter"/>
</dbReference>
<dbReference type="OrthoDB" id="411372at2759"/>
<feature type="domain" description="RING-type" evidence="6">
    <location>
        <begin position="435"/>
        <end position="477"/>
    </location>
</feature>
<dbReference type="Gene3D" id="2.20.28.10">
    <property type="match status" value="1"/>
</dbReference>
<feature type="compositionally biased region" description="Acidic residues" evidence="5">
    <location>
        <begin position="658"/>
        <end position="696"/>
    </location>
</feature>
<dbReference type="PROSITE" id="PS51266">
    <property type="entry name" value="ZF_CHY"/>
    <property type="match status" value="1"/>
</dbReference>
<keyword evidence="3" id="KW-0862">Zinc</keyword>
<dbReference type="Gene3D" id="3.30.40.10">
    <property type="entry name" value="Zinc/RING finger domain, C3HC4 (zinc finger)"/>
    <property type="match status" value="1"/>
</dbReference>
<evidence type="ECO:0000313" key="9">
    <source>
        <dbReference type="EMBL" id="PSS20534.1"/>
    </source>
</evidence>
<dbReference type="PANTHER" id="PTHR21319:SF0">
    <property type="entry name" value="AND RING FINGER DOMAIN PROTEIN, PUTATIVE (AFU_ORTHOLOGUE AFUA_1G08900)-RELATED"/>
    <property type="match status" value="1"/>
</dbReference>
<gene>
    <name evidence="9" type="ORF">M430DRAFT_120398</name>
</gene>
<evidence type="ECO:0000313" key="10">
    <source>
        <dbReference type="Proteomes" id="UP000241818"/>
    </source>
</evidence>
<evidence type="ECO:0008006" key="11">
    <source>
        <dbReference type="Google" id="ProtNLM"/>
    </source>
</evidence>
<dbReference type="InterPro" id="IPR008913">
    <property type="entry name" value="Znf_CHY"/>
</dbReference>
<dbReference type="GeneID" id="36569856"/>
<dbReference type="InterPro" id="IPR001841">
    <property type="entry name" value="Znf_RING"/>
</dbReference>
<evidence type="ECO:0000256" key="3">
    <source>
        <dbReference type="ARBA" id="ARBA00022833"/>
    </source>
</evidence>
<feature type="region of interest" description="Disordered" evidence="5">
    <location>
        <begin position="559"/>
        <end position="603"/>
    </location>
</feature>
<dbReference type="Pfam" id="PF14599">
    <property type="entry name" value="zinc_ribbon_6"/>
    <property type="match status" value="1"/>
</dbReference>
<dbReference type="SUPFAM" id="SSF161245">
    <property type="entry name" value="Zinc hairpin stack"/>
    <property type="match status" value="1"/>
</dbReference>
<evidence type="ECO:0000259" key="6">
    <source>
        <dbReference type="PROSITE" id="PS50089"/>
    </source>
</evidence>
<sequence length="696" mass="76342">MSHLVSDFLINPVLRQARRFSRSNTAGDLDSLSNQEALPDNSHETAVDGATEGIENLNGLEMTGDEVVGDTGENIPGALSPSSHGEENGAVEGGSQRPEVGRIPGTRPTSGNSNLIPPPLNTLLSDPGHIDTDVSDNSSFGLSDSLSRMSPAEGPSRRATQESSQSVPASRCRNNSLPADDGMSALRQQIIRIQAMEVPAEQKARMMHELMTQGYYGSQEALHAKSQPRAPSPTGMISQERPSTSGPLSSFLWQINGGSDGPPSNQQHTFHLSVDDLKRTYAPLDPPEADEDGIIQPMEEVQVLGCQHYKRNVKLQCSTCDRWYTCRMCHDEVEDHILIRHATKNMLCMICGYAQPAGEFCAECGERTAWYYCNVCKLWDNDPNKNIYHCNDCGICRKGRGLGKDFFHCKTCGVCMSMSVERSHKCIERVSDCDCPICGEYMFTSPRPVVFMLCGHSIHQACYYEHMKTSYKCPICSKSTVNMATQFRNLDRAIDNQPMPPQFRDTKAMVSCNDCYAKSAVKYHWLGLKCAICDSYNTVQLSILSDPAVAVPPIENRETESRAALGQAAGESTSSTHLAPVPTRSRRHSLHATTPAVSSEISSSLQRMARSVSPARGAGFFDNAMAILGGETDDSGGEDDELDFWGRDEIRSSTSAENIEEDLEDNEDSEDDSASAVDDCDDEGEDEDEFELLGHR</sequence>
<feature type="compositionally biased region" description="Polar residues" evidence="5">
    <location>
        <begin position="135"/>
        <end position="148"/>
    </location>
</feature>
<dbReference type="GO" id="GO:0006511">
    <property type="term" value="P:ubiquitin-dependent protein catabolic process"/>
    <property type="evidence" value="ECO:0007669"/>
    <property type="project" value="TreeGrafter"/>
</dbReference>
<evidence type="ECO:0000256" key="2">
    <source>
        <dbReference type="ARBA" id="ARBA00022771"/>
    </source>
</evidence>
<evidence type="ECO:0000256" key="5">
    <source>
        <dbReference type="SAM" id="MobiDB-lite"/>
    </source>
</evidence>
<dbReference type="InterPro" id="IPR013083">
    <property type="entry name" value="Znf_RING/FYVE/PHD"/>
</dbReference>
<name>A0A2T3B4G7_AMORE</name>
<dbReference type="InParanoid" id="A0A2T3B4G7"/>
<reference evidence="9 10" key="1">
    <citation type="journal article" date="2018" name="New Phytol.">
        <title>Comparative genomics and transcriptomics depict ericoid mycorrhizal fungi as versatile saprotrophs and plant mutualists.</title>
        <authorList>
            <person name="Martino E."/>
            <person name="Morin E."/>
            <person name="Grelet G.A."/>
            <person name="Kuo A."/>
            <person name="Kohler A."/>
            <person name="Daghino S."/>
            <person name="Barry K.W."/>
            <person name="Cichocki N."/>
            <person name="Clum A."/>
            <person name="Dockter R.B."/>
            <person name="Hainaut M."/>
            <person name="Kuo R.C."/>
            <person name="LaButti K."/>
            <person name="Lindahl B.D."/>
            <person name="Lindquist E.A."/>
            <person name="Lipzen A."/>
            <person name="Khouja H.R."/>
            <person name="Magnuson J."/>
            <person name="Murat C."/>
            <person name="Ohm R.A."/>
            <person name="Singer S.W."/>
            <person name="Spatafora J.W."/>
            <person name="Wang M."/>
            <person name="Veneault-Fourrey C."/>
            <person name="Henrissat B."/>
            <person name="Grigoriev I.V."/>
            <person name="Martin F.M."/>
            <person name="Perotto S."/>
        </authorList>
    </citation>
    <scope>NUCLEOTIDE SEQUENCE [LARGE SCALE GENOMIC DNA]</scope>
    <source>
        <strain evidence="9 10">ATCC 22711</strain>
    </source>
</reference>
<dbReference type="RefSeq" id="XP_024721804.1">
    <property type="nucleotide sequence ID" value="XM_024861775.1"/>
</dbReference>
<dbReference type="PROSITE" id="PS51270">
    <property type="entry name" value="ZF_CTCHY"/>
    <property type="match status" value="1"/>
</dbReference>
<dbReference type="PANTHER" id="PTHR21319">
    <property type="entry name" value="RING FINGER AND CHY ZINC FINGER DOMAIN-CONTAINING PROTEIN 1"/>
    <property type="match status" value="1"/>
</dbReference>
<feature type="region of interest" description="Disordered" evidence="5">
    <location>
        <begin position="64"/>
        <end position="180"/>
    </location>
</feature>
<dbReference type="SUPFAM" id="SSF161219">
    <property type="entry name" value="CHY zinc finger-like"/>
    <property type="match status" value="1"/>
</dbReference>
<keyword evidence="10" id="KW-1185">Reference proteome</keyword>
<dbReference type="CDD" id="cd16464">
    <property type="entry name" value="RING-H2_Pirh2-like"/>
    <property type="match status" value="1"/>
</dbReference>
<dbReference type="InterPro" id="IPR037275">
    <property type="entry name" value="Znf_CTCHY_sf"/>
</dbReference>
<organism evidence="9 10">
    <name type="scientific">Amorphotheca resinae ATCC 22711</name>
    <dbReference type="NCBI Taxonomy" id="857342"/>
    <lineage>
        <taxon>Eukaryota</taxon>
        <taxon>Fungi</taxon>
        <taxon>Dikarya</taxon>
        <taxon>Ascomycota</taxon>
        <taxon>Pezizomycotina</taxon>
        <taxon>Leotiomycetes</taxon>
        <taxon>Helotiales</taxon>
        <taxon>Amorphothecaceae</taxon>
        <taxon>Amorphotheca</taxon>
    </lineage>
</organism>
<feature type="domain" description="CTCHY-type" evidence="8">
    <location>
        <begin position="368"/>
        <end position="434"/>
    </location>
</feature>
<dbReference type="InterPro" id="IPR037274">
    <property type="entry name" value="Znf_CHY_sf"/>
</dbReference>
<dbReference type="Proteomes" id="UP000241818">
    <property type="component" value="Unassembled WGS sequence"/>
</dbReference>
<evidence type="ECO:0000259" key="8">
    <source>
        <dbReference type="PROSITE" id="PS51270"/>
    </source>
</evidence>
<evidence type="ECO:0000259" key="7">
    <source>
        <dbReference type="PROSITE" id="PS51266"/>
    </source>
</evidence>
<keyword evidence="1" id="KW-0479">Metal-binding</keyword>
<dbReference type="PROSITE" id="PS50089">
    <property type="entry name" value="ZF_RING_2"/>
    <property type="match status" value="1"/>
</dbReference>
<protein>
    <recommendedName>
        <fullName evidence="11">CHY-type domain-containing protein</fullName>
    </recommendedName>
</protein>
<proteinExistence type="predicted"/>
<dbReference type="GO" id="GO:0016567">
    <property type="term" value="P:protein ubiquitination"/>
    <property type="evidence" value="ECO:0007669"/>
    <property type="project" value="TreeGrafter"/>
</dbReference>
<dbReference type="Pfam" id="PF13639">
    <property type="entry name" value="zf-RING_2"/>
    <property type="match status" value="1"/>
</dbReference>
<feature type="compositionally biased region" description="Polar residues" evidence="5">
    <location>
        <begin position="25"/>
        <end position="36"/>
    </location>
</feature>
<feature type="region of interest" description="Disordered" evidence="5">
    <location>
        <begin position="223"/>
        <end position="243"/>
    </location>
</feature>
<dbReference type="SUPFAM" id="SSF57850">
    <property type="entry name" value="RING/U-box"/>
    <property type="match status" value="1"/>
</dbReference>
<feature type="region of interest" description="Disordered" evidence="5">
    <location>
        <begin position="25"/>
        <end position="44"/>
    </location>
</feature>
<dbReference type="EMBL" id="KZ679010">
    <property type="protein sequence ID" value="PSS20534.1"/>
    <property type="molecule type" value="Genomic_DNA"/>
</dbReference>
<feature type="compositionally biased region" description="Polar residues" evidence="5">
    <location>
        <begin position="591"/>
        <end position="603"/>
    </location>
</feature>
<dbReference type="InterPro" id="IPR039512">
    <property type="entry name" value="RCHY1_zinc-ribbon"/>
</dbReference>
<evidence type="ECO:0000256" key="1">
    <source>
        <dbReference type="ARBA" id="ARBA00022723"/>
    </source>
</evidence>
<feature type="compositionally biased region" description="Acidic residues" evidence="5">
    <location>
        <begin position="631"/>
        <end position="643"/>
    </location>
</feature>
<accession>A0A2T3B4G7</accession>
<feature type="domain" description="CHY-type" evidence="7">
    <location>
        <begin position="299"/>
        <end position="366"/>
    </location>
</feature>
<dbReference type="InterPro" id="IPR017921">
    <property type="entry name" value="Znf_CTCHY"/>
</dbReference>
<feature type="region of interest" description="Disordered" evidence="5">
    <location>
        <begin position="631"/>
        <end position="696"/>
    </location>
</feature>
<dbReference type="GO" id="GO:0061630">
    <property type="term" value="F:ubiquitin protein ligase activity"/>
    <property type="evidence" value="ECO:0007669"/>
    <property type="project" value="TreeGrafter"/>
</dbReference>
<keyword evidence="2 4" id="KW-0863">Zinc-finger</keyword>
<feature type="compositionally biased region" description="Polar residues" evidence="5">
    <location>
        <begin position="161"/>
        <end position="177"/>
    </location>
</feature>